<keyword evidence="1" id="KW-0812">Transmembrane</keyword>
<feature type="transmembrane region" description="Helical" evidence="1">
    <location>
        <begin position="461"/>
        <end position="481"/>
    </location>
</feature>
<feature type="domain" description="DUF7654" evidence="2">
    <location>
        <begin position="530"/>
        <end position="659"/>
    </location>
</feature>
<feature type="transmembrane region" description="Helical" evidence="1">
    <location>
        <begin position="137"/>
        <end position="159"/>
    </location>
</feature>
<evidence type="ECO:0000259" key="2">
    <source>
        <dbReference type="Pfam" id="PF24672"/>
    </source>
</evidence>
<gene>
    <name evidence="4" type="ORF">GCM10009808_02550</name>
</gene>
<evidence type="ECO:0008006" key="6">
    <source>
        <dbReference type="Google" id="ProtNLM"/>
    </source>
</evidence>
<evidence type="ECO:0000313" key="4">
    <source>
        <dbReference type="EMBL" id="GAA1689124.1"/>
    </source>
</evidence>
<feature type="transmembrane region" description="Helical" evidence="1">
    <location>
        <begin position="168"/>
        <end position="186"/>
    </location>
</feature>
<dbReference type="Pfam" id="PF24672">
    <property type="entry name" value="DUF7654"/>
    <property type="match status" value="1"/>
</dbReference>
<feature type="transmembrane region" description="Helical" evidence="1">
    <location>
        <begin position="341"/>
        <end position="358"/>
    </location>
</feature>
<feature type="transmembrane region" description="Helical" evidence="1">
    <location>
        <begin position="192"/>
        <end position="211"/>
    </location>
</feature>
<keyword evidence="1" id="KW-1133">Transmembrane helix</keyword>
<evidence type="ECO:0000256" key="1">
    <source>
        <dbReference type="SAM" id="Phobius"/>
    </source>
</evidence>
<feature type="transmembrane region" description="Helical" evidence="1">
    <location>
        <begin position="27"/>
        <end position="47"/>
    </location>
</feature>
<dbReference type="Pfam" id="PF24677">
    <property type="entry name" value="DUF7657"/>
    <property type="match status" value="1"/>
</dbReference>
<feature type="transmembrane region" description="Helical" evidence="1">
    <location>
        <begin position="269"/>
        <end position="288"/>
    </location>
</feature>
<reference evidence="4 5" key="1">
    <citation type="journal article" date="2019" name="Int. J. Syst. Evol. Microbiol.">
        <title>The Global Catalogue of Microorganisms (GCM) 10K type strain sequencing project: providing services to taxonomists for standard genome sequencing and annotation.</title>
        <authorList>
            <consortium name="The Broad Institute Genomics Platform"/>
            <consortium name="The Broad Institute Genome Sequencing Center for Infectious Disease"/>
            <person name="Wu L."/>
            <person name="Ma J."/>
        </authorList>
    </citation>
    <scope>NUCLEOTIDE SEQUENCE [LARGE SCALE GENOMIC DNA]</scope>
    <source>
        <strain evidence="4 5">JCM 15577</strain>
    </source>
</reference>
<protein>
    <recommendedName>
        <fullName evidence="6">4-amino-4-deoxy-L-arabinose transferase</fullName>
    </recommendedName>
</protein>
<feature type="transmembrane region" description="Helical" evidence="1">
    <location>
        <begin position="370"/>
        <end position="392"/>
    </location>
</feature>
<feature type="transmembrane region" description="Helical" evidence="1">
    <location>
        <begin position="404"/>
        <end position="423"/>
    </location>
</feature>
<feature type="transmembrane region" description="Helical" evidence="1">
    <location>
        <begin position="242"/>
        <end position="260"/>
    </location>
</feature>
<evidence type="ECO:0000313" key="5">
    <source>
        <dbReference type="Proteomes" id="UP001501690"/>
    </source>
</evidence>
<feature type="transmembrane region" description="Helical" evidence="1">
    <location>
        <begin position="488"/>
        <end position="509"/>
    </location>
</feature>
<accession>A0ABN2HJR6</accession>
<dbReference type="RefSeq" id="WP_344068099.1">
    <property type="nucleotide sequence ID" value="NZ_BAAAPL010000001.1"/>
</dbReference>
<evidence type="ECO:0000259" key="3">
    <source>
        <dbReference type="Pfam" id="PF24677"/>
    </source>
</evidence>
<name>A0ABN2HJR6_9MICO</name>
<sequence>MTDNEATVVADGGSRVREVFDRLRTKPLTWVVIGPALVYLILVAAGITNANIGVDTLRVDADAAHGDQLGISQAIRSDEYGTESPIWLGELARAGADAVTPLSVSNDFFAQLPDGPVSAIVFFDGSALSLSPWIAEASLFAAKWWLPTLLLFIGMPIWFRQLTGTYRWGYLAAFLVFLAPANMWWSGRPVNTIGFVVAGCALAIWGADLLARRRTAPIVGGLAAILIAGILLARTPTYYQPLAIIVGIPIVAATAGYLIMRPGRLRDHLIALGAIIVSGGLWTGLLFAENIEAVTAGLSTVYPGDRASSGGFVNLGQVFGSTNLGWLATVGGTASVNQTEVVSSFTVFIPVLAILFASQRWMGARALTGAFVPLLGLAIFWLSWATVSWGGLGAYLPLINRVPPARAAEAVGFIATIAFALFMSQWKPPTRQAPAIMAAAMTALLSGYAGSALQAEIMPDLRTWMIWLSAAGAAAAVYVVVRWPGRLWSMSVMTGLALLLTIHSTPILIGLGDLRGNATADAFMEWGQEARESGTVWASDTGSLDSLMLATGVPSLSTRQQIGPDREAWLALDPGGVHEDMWNRGGLHIQFDWTDDPDLVFSQPYPDTVVITGSPCTVAERVPTLSHIASSTPLDLSCTAEIAEVRWSSTDFFVYEIVPTP</sequence>
<keyword evidence="1" id="KW-0472">Membrane</keyword>
<dbReference type="Proteomes" id="UP001501690">
    <property type="component" value="Unassembled WGS sequence"/>
</dbReference>
<organism evidence="4 5">
    <name type="scientific">Microbacterium sediminicola</name>
    <dbReference type="NCBI Taxonomy" id="415210"/>
    <lineage>
        <taxon>Bacteria</taxon>
        <taxon>Bacillati</taxon>
        <taxon>Actinomycetota</taxon>
        <taxon>Actinomycetes</taxon>
        <taxon>Micrococcales</taxon>
        <taxon>Microbacteriaceae</taxon>
        <taxon>Microbacterium</taxon>
    </lineage>
</organism>
<dbReference type="EMBL" id="BAAAPL010000001">
    <property type="protein sequence ID" value="GAA1689124.1"/>
    <property type="molecule type" value="Genomic_DNA"/>
</dbReference>
<proteinExistence type="predicted"/>
<feature type="transmembrane region" description="Helical" evidence="1">
    <location>
        <begin position="218"/>
        <end position="236"/>
    </location>
</feature>
<dbReference type="InterPro" id="IPR056071">
    <property type="entry name" value="DUF7654"/>
</dbReference>
<comment type="caution">
    <text evidence="4">The sequence shown here is derived from an EMBL/GenBank/DDBJ whole genome shotgun (WGS) entry which is preliminary data.</text>
</comment>
<feature type="transmembrane region" description="Helical" evidence="1">
    <location>
        <begin position="435"/>
        <end position="455"/>
    </location>
</feature>
<feature type="domain" description="DUF7657" evidence="3">
    <location>
        <begin position="35"/>
        <end position="424"/>
    </location>
</feature>
<dbReference type="InterPro" id="IPR056074">
    <property type="entry name" value="DUF7657"/>
</dbReference>
<keyword evidence="5" id="KW-1185">Reference proteome</keyword>